<dbReference type="Pfam" id="PF08240">
    <property type="entry name" value="ADH_N"/>
    <property type="match status" value="1"/>
</dbReference>
<dbReference type="PANTHER" id="PTHR42683">
    <property type="entry name" value="ALDEHYDE REDUCTASE"/>
    <property type="match status" value="1"/>
</dbReference>
<reference evidence="7" key="1">
    <citation type="journal article" date="2014" name="Genome Announc.">
        <title>De novo whole-genome sequence and genome annotation of Lichtheimia ramosa.</title>
        <authorList>
            <person name="Linde J."/>
            <person name="Schwartze V."/>
            <person name="Binder U."/>
            <person name="Lass-Florl C."/>
            <person name="Voigt K."/>
            <person name="Horn F."/>
        </authorList>
    </citation>
    <scope>NUCLEOTIDE SEQUENCE</scope>
    <source>
        <strain evidence="7">JMRC FSU:6197</strain>
    </source>
</reference>
<evidence type="ECO:0000256" key="4">
    <source>
        <dbReference type="ARBA" id="ARBA00023002"/>
    </source>
</evidence>
<evidence type="ECO:0000256" key="1">
    <source>
        <dbReference type="ARBA" id="ARBA00001947"/>
    </source>
</evidence>
<dbReference type="Gene3D" id="3.40.50.720">
    <property type="entry name" value="NAD(P)-binding Rossmann-like Domain"/>
    <property type="match status" value="1"/>
</dbReference>
<comment type="similarity">
    <text evidence="5">Belongs to the zinc-containing alcohol dehydrogenase family.</text>
</comment>
<dbReference type="InterPro" id="IPR047109">
    <property type="entry name" value="CAD-like"/>
</dbReference>
<dbReference type="SMART" id="SM00829">
    <property type="entry name" value="PKS_ER"/>
    <property type="match status" value="1"/>
</dbReference>
<keyword evidence="3 5" id="KW-0862">Zinc</keyword>
<name>A0A077WDP2_9FUNG</name>
<dbReference type="Gene3D" id="3.90.180.10">
    <property type="entry name" value="Medium-chain alcohol dehydrogenases, catalytic domain"/>
    <property type="match status" value="1"/>
</dbReference>
<keyword evidence="2 5" id="KW-0479">Metal-binding</keyword>
<evidence type="ECO:0000256" key="3">
    <source>
        <dbReference type="ARBA" id="ARBA00022833"/>
    </source>
</evidence>
<dbReference type="InterPro" id="IPR013154">
    <property type="entry name" value="ADH-like_N"/>
</dbReference>
<dbReference type="InterPro" id="IPR036291">
    <property type="entry name" value="NAD(P)-bd_dom_sf"/>
</dbReference>
<evidence type="ECO:0000259" key="6">
    <source>
        <dbReference type="SMART" id="SM00829"/>
    </source>
</evidence>
<dbReference type="PROSITE" id="PS00059">
    <property type="entry name" value="ADH_ZINC"/>
    <property type="match status" value="1"/>
</dbReference>
<feature type="domain" description="Enoyl reductase (ER)" evidence="6">
    <location>
        <begin position="14"/>
        <end position="347"/>
    </location>
</feature>
<dbReference type="Pfam" id="PF00107">
    <property type="entry name" value="ADH_zinc_N"/>
    <property type="match status" value="1"/>
</dbReference>
<gene>
    <name evidence="7" type="ORF">LRAMOSA07808</name>
</gene>
<organism evidence="7">
    <name type="scientific">Lichtheimia ramosa</name>
    <dbReference type="NCBI Taxonomy" id="688394"/>
    <lineage>
        <taxon>Eukaryota</taxon>
        <taxon>Fungi</taxon>
        <taxon>Fungi incertae sedis</taxon>
        <taxon>Mucoromycota</taxon>
        <taxon>Mucoromycotina</taxon>
        <taxon>Mucoromycetes</taxon>
        <taxon>Mucorales</taxon>
        <taxon>Lichtheimiaceae</taxon>
        <taxon>Lichtheimia</taxon>
    </lineage>
</organism>
<dbReference type="OrthoDB" id="1879366at2759"/>
<keyword evidence="4" id="KW-0560">Oxidoreductase</keyword>
<dbReference type="EMBL" id="LK023316">
    <property type="protein sequence ID" value="CDS05279.1"/>
    <property type="molecule type" value="Genomic_DNA"/>
</dbReference>
<sequence length="349" mass="38199">MSTGTIHGWIASAKDKPLEWGEQPRKTFDDDTVEMDITHCGICASDLFTLDSGWGKTDYPVIVGHEIAGIVTKVGNNVKNVKVGDRAGVGAQCMSCLQCHACQNHDENICENGVIGTYNGRWPKTNERTYGGYADVWSGHYNFVFKIPDNLPNEVAATFFCAGITTYAPMKRHGINSESTVGVIGIGGLGHYATQWGNAMGAKVVALSHSERKRADAEKLGCHDYVVTEDDTSMSRIKNTLTHIICTSFGTENFDWAKYLGLLKPGGVFIMVAVPDKPFTNIPAGALVGRQITLAGSVVGSPDTIREMIDFAAEKGVRPWIEKRPMKQCPETVQDMRDGKARYRFVLEN</sequence>
<dbReference type="InterPro" id="IPR020843">
    <property type="entry name" value="ER"/>
</dbReference>
<dbReference type="GO" id="GO:0008270">
    <property type="term" value="F:zinc ion binding"/>
    <property type="evidence" value="ECO:0007669"/>
    <property type="project" value="InterPro"/>
</dbReference>
<dbReference type="InterPro" id="IPR013149">
    <property type="entry name" value="ADH-like_C"/>
</dbReference>
<dbReference type="FunFam" id="3.40.50.720:FF:000022">
    <property type="entry name" value="Cinnamyl alcohol dehydrogenase"/>
    <property type="match status" value="1"/>
</dbReference>
<dbReference type="CDD" id="cd05283">
    <property type="entry name" value="CAD1"/>
    <property type="match status" value="1"/>
</dbReference>
<accession>A0A077WDP2</accession>
<proteinExistence type="inferred from homology"/>
<dbReference type="SUPFAM" id="SSF51735">
    <property type="entry name" value="NAD(P)-binding Rossmann-fold domains"/>
    <property type="match status" value="1"/>
</dbReference>
<evidence type="ECO:0000256" key="5">
    <source>
        <dbReference type="RuleBase" id="RU361277"/>
    </source>
</evidence>
<dbReference type="SUPFAM" id="SSF50129">
    <property type="entry name" value="GroES-like"/>
    <property type="match status" value="1"/>
</dbReference>
<comment type="cofactor">
    <cofactor evidence="1 5">
        <name>Zn(2+)</name>
        <dbReference type="ChEBI" id="CHEBI:29105"/>
    </cofactor>
</comment>
<dbReference type="AlphaFoldDB" id="A0A077WDP2"/>
<dbReference type="InterPro" id="IPR011032">
    <property type="entry name" value="GroES-like_sf"/>
</dbReference>
<dbReference type="GO" id="GO:0016616">
    <property type="term" value="F:oxidoreductase activity, acting on the CH-OH group of donors, NAD or NADP as acceptor"/>
    <property type="evidence" value="ECO:0007669"/>
    <property type="project" value="InterPro"/>
</dbReference>
<evidence type="ECO:0000313" key="7">
    <source>
        <dbReference type="EMBL" id="CDS05279.1"/>
    </source>
</evidence>
<protein>
    <recommendedName>
        <fullName evidence="6">Enoyl reductase (ER) domain-containing protein</fullName>
    </recommendedName>
</protein>
<dbReference type="InterPro" id="IPR002328">
    <property type="entry name" value="ADH_Zn_CS"/>
</dbReference>
<evidence type="ECO:0000256" key="2">
    <source>
        <dbReference type="ARBA" id="ARBA00022723"/>
    </source>
</evidence>